<dbReference type="AlphaFoldDB" id="A0A250IBR1"/>
<keyword evidence="6" id="KW-1185">Reference proteome</keyword>
<evidence type="ECO:0000313" key="6">
    <source>
        <dbReference type="Proteomes" id="UP000217289"/>
    </source>
</evidence>
<dbReference type="Pfam" id="PF13514">
    <property type="entry name" value="AAA_27"/>
    <property type="match status" value="1"/>
</dbReference>
<dbReference type="SUPFAM" id="SSF52540">
    <property type="entry name" value="P-loop containing nucleoside triphosphate hydrolases"/>
    <property type="match status" value="1"/>
</dbReference>
<proteinExistence type="predicted"/>
<keyword evidence="3" id="KW-1133">Transmembrane helix</keyword>
<dbReference type="InterPro" id="IPR027417">
    <property type="entry name" value="P-loop_NTPase"/>
</dbReference>
<dbReference type="EMBL" id="CP022163">
    <property type="protein sequence ID" value="ATB28650.1"/>
    <property type="molecule type" value="Genomic_DNA"/>
</dbReference>
<feature type="region of interest" description="Disordered" evidence="2">
    <location>
        <begin position="450"/>
        <end position="474"/>
    </location>
</feature>
<evidence type="ECO:0000256" key="1">
    <source>
        <dbReference type="SAM" id="Coils"/>
    </source>
</evidence>
<feature type="transmembrane region" description="Helical" evidence="3">
    <location>
        <begin position="503"/>
        <end position="520"/>
    </location>
</feature>
<dbReference type="PANTHER" id="PTHR41259:SF1">
    <property type="entry name" value="DOUBLE-STRAND BREAK REPAIR RAD50 ATPASE, PUTATIVE-RELATED"/>
    <property type="match status" value="1"/>
</dbReference>
<feature type="region of interest" description="Disordered" evidence="2">
    <location>
        <begin position="1045"/>
        <end position="1066"/>
    </location>
</feature>
<dbReference type="RefSeq" id="WP_245919633.1">
    <property type="nucleotide sequence ID" value="NZ_CP022163.1"/>
</dbReference>
<protein>
    <recommendedName>
        <fullName evidence="4">YhaN AAA domain-containing protein</fullName>
    </recommendedName>
</protein>
<feature type="domain" description="YhaN AAA" evidence="4">
    <location>
        <begin position="6"/>
        <end position="196"/>
    </location>
</feature>
<feature type="coiled-coil region" evidence="1">
    <location>
        <begin position="369"/>
        <end position="417"/>
    </location>
</feature>
<name>A0A250IBR1_9BACT</name>
<dbReference type="Proteomes" id="UP000217289">
    <property type="component" value="Chromosome"/>
</dbReference>
<feature type="transmembrane region" description="Helical" evidence="3">
    <location>
        <begin position="478"/>
        <end position="496"/>
    </location>
</feature>
<dbReference type="KEGG" id="mbd:MEBOL_002099"/>
<sequence length="1066" mass="117246">MSGGLRIDVVRVHGFGHFTDYSLELRPGLNLLYGPNEAGKSTLLAFLRGMLFGFDKQYEPETGTWGGELCVSSAAGPLVVRRTMGRRSKSLSVVSPEGKELSASALDEARAHVSRELFHEVFAFSLDELSSFERLSKEDGVSRALFAAGLRGARRLPEVEKLLEARTTELFKKGGRKPRLNDVLLQLEEVRGQLDALKDRPARYLAERERLSSLRHELEETHARLEQTHRELKRLSRLEEALGDLGTLARLQVELASLPPLATFPRDGVVRLEELLQRRKEAHGALARVAALRGSAEREVERLSEASALHEREEVLRAVLGAFIARAELLRTLPGRRVALDARREEVTRALDGLGLEVDEEGLLALELGAAARGQLESLVNRLARAESEQREANGALERARAAHERIVSTLSRLQAERERLPEISAAEVRQRQVALGRAKLLRMEREQVLTQRTESQQRLQSLREQAEPPPGPAPTSTLMAVAVLVAVACVVGMALSAGLMPGLLALLGALVLVVPLVLLHRSAVRSHQREAEAHAARQRLHARELARVQSALDGLMGRRAAVERELATALGEAGLPGDDSVAGLAGMDVALAEALRQAERVEHLVHERAAREAERDGVMQEAQEAELASRRADMLVRTLRGDLSLLLDARGLPANLSAQGALGLWREAAELRRRLADLNADARALSEDESGCAAVVSRLLSEARAVGLGEGPAESVADRVALALEARKAREAEARTQRARVEELRAEEARLLRLYEAEAQAVAALLTQGGGDSEESFRLRARQAERFEELTRQVGALGSRVEAATGLPEARVRESVLGEGGEERLRERLGQSRIQEPALDARLKQLHTELGAAENQLQQWEGDARLAELRIQEERLRAEAAELATRYTKDTLALALLSRARRRFEEEQQPRVIQLASEHFAALTHGRYRRVFLPAGGSRELRVSGLKGERGPEQLSRGTREQLYLAFRLAVIQDFGETRGALPLIVDDILVNFDLARTHGTLELLARLSERHQVIAFTCHPWLRELFEEKGARVVELVPARTEAASARNDAPGGTASGGLRVAGR</sequence>
<gene>
    <name evidence="5" type="ORF">MEBOL_002099</name>
</gene>
<feature type="coiled-coil region" evidence="1">
    <location>
        <begin position="844"/>
        <end position="887"/>
    </location>
</feature>
<keyword evidence="3" id="KW-0472">Membrane</keyword>
<feature type="compositionally biased region" description="Polar residues" evidence="2">
    <location>
        <begin position="450"/>
        <end position="464"/>
    </location>
</feature>
<evidence type="ECO:0000256" key="2">
    <source>
        <dbReference type="SAM" id="MobiDB-lite"/>
    </source>
</evidence>
<feature type="coiled-coil region" evidence="1">
    <location>
        <begin position="180"/>
        <end position="238"/>
    </location>
</feature>
<dbReference type="PANTHER" id="PTHR41259">
    <property type="entry name" value="DOUBLE-STRAND BREAK REPAIR RAD50 ATPASE, PUTATIVE-RELATED"/>
    <property type="match status" value="1"/>
</dbReference>
<dbReference type="Gene3D" id="3.40.50.300">
    <property type="entry name" value="P-loop containing nucleotide triphosphate hydrolases"/>
    <property type="match status" value="2"/>
</dbReference>
<keyword evidence="1" id="KW-0175">Coiled coil</keyword>
<evidence type="ECO:0000313" key="5">
    <source>
        <dbReference type="EMBL" id="ATB28650.1"/>
    </source>
</evidence>
<keyword evidence="3" id="KW-0812">Transmembrane</keyword>
<reference evidence="5 6" key="1">
    <citation type="submission" date="2017-06" db="EMBL/GenBank/DDBJ databases">
        <authorList>
            <person name="Kim H.J."/>
            <person name="Triplett B.A."/>
        </authorList>
    </citation>
    <scope>NUCLEOTIDE SEQUENCE [LARGE SCALE GENOMIC DNA]</scope>
    <source>
        <strain evidence="5 6">DSM 14713</strain>
    </source>
</reference>
<dbReference type="InterPro" id="IPR038734">
    <property type="entry name" value="YhaN_AAA"/>
</dbReference>
<accession>A0A250IBR1</accession>
<organism evidence="5 6">
    <name type="scientific">Melittangium boletus DSM 14713</name>
    <dbReference type="NCBI Taxonomy" id="1294270"/>
    <lineage>
        <taxon>Bacteria</taxon>
        <taxon>Pseudomonadati</taxon>
        <taxon>Myxococcota</taxon>
        <taxon>Myxococcia</taxon>
        <taxon>Myxococcales</taxon>
        <taxon>Cystobacterineae</taxon>
        <taxon>Archangiaceae</taxon>
        <taxon>Melittangium</taxon>
    </lineage>
</organism>
<evidence type="ECO:0000256" key="3">
    <source>
        <dbReference type="SAM" id="Phobius"/>
    </source>
</evidence>
<evidence type="ECO:0000259" key="4">
    <source>
        <dbReference type="Pfam" id="PF13514"/>
    </source>
</evidence>